<organism evidence="2 3">
    <name type="scientific">Ranatra chinensis</name>
    <dbReference type="NCBI Taxonomy" id="642074"/>
    <lineage>
        <taxon>Eukaryota</taxon>
        <taxon>Metazoa</taxon>
        <taxon>Ecdysozoa</taxon>
        <taxon>Arthropoda</taxon>
        <taxon>Hexapoda</taxon>
        <taxon>Insecta</taxon>
        <taxon>Pterygota</taxon>
        <taxon>Neoptera</taxon>
        <taxon>Paraneoptera</taxon>
        <taxon>Hemiptera</taxon>
        <taxon>Heteroptera</taxon>
        <taxon>Panheteroptera</taxon>
        <taxon>Nepomorpha</taxon>
        <taxon>Nepidae</taxon>
        <taxon>Ranatrinae</taxon>
        <taxon>Ranatra</taxon>
    </lineage>
</organism>
<keyword evidence="1" id="KW-0472">Membrane</keyword>
<gene>
    <name evidence="2" type="ORF">AAG570_006402</name>
</gene>
<keyword evidence="1" id="KW-0812">Transmembrane</keyword>
<evidence type="ECO:0000313" key="3">
    <source>
        <dbReference type="Proteomes" id="UP001558652"/>
    </source>
</evidence>
<evidence type="ECO:0000256" key="1">
    <source>
        <dbReference type="SAM" id="Phobius"/>
    </source>
</evidence>
<dbReference type="EMBL" id="JBFDAA010000002">
    <property type="protein sequence ID" value="KAL1139418.1"/>
    <property type="molecule type" value="Genomic_DNA"/>
</dbReference>
<sequence>MELISVVGNDEEVPQFALCAGADRIQHDSLGLKTLKKFKWPSDYKKSCQVAGRVMCYAVMFLLGHRTDIKGGKKFLRMALILTMIILFVIPSFIREYNSFFVIFKVLLGIPEKMLQETIHSPFERFHFKLENHPKQLASTLSSGTHLVGWRDVGAVTCSLSNDTAPIDHIRRRIVAGGRLLSSRSSSHLSSLRMVDPHLLTDKEKAMRASWCAEILKRYKYDKALTIGDEAWCFILQSMVWSMKGVPDLVKSQRIRCHSVVHLKKQLLHHGNASADKTKSAVRCLEK</sequence>
<dbReference type="AlphaFoldDB" id="A0ABD0ZF54"/>
<feature type="transmembrane region" description="Helical" evidence="1">
    <location>
        <begin position="75"/>
        <end position="94"/>
    </location>
</feature>
<accession>A0ABD0ZF54</accession>
<keyword evidence="1" id="KW-1133">Transmembrane helix</keyword>
<proteinExistence type="predicted"/>
<reference evidence="2 3" key="1">
    <citation type="submission" date="2024-07" db="EMBL/GenBank/DDBJ databases">
        <title>Chromosome-level genome assembly of the water stick insect Ranatra chinensis (Heteroptera: Nepidae).</title>
        <authorList>
            <person name="Liu X."/>
        </authorList>
    </citation>
    <scope>NUCLEOTIDE SEQUENCE [LARGE SCALE GENOMIC DNA]</scope>
    <source>
        <strain evidence="2">Cailab_2021Rc</strain>
        <tissue evidence="2">Muscle</tissue>
    </source>
</reference>
<name>A0ABD0ZF54_9HEMI</name>
<keyword evidence="3" id="KW-1185">Reference proteome</keyword>
<comment type="caution">
    <text evidence="2">The sequence shown here is derived from an EMBL/GenBank/DDBJ whole genome shotgun (WGS) entry which is preliminary data.</text>
</comment>
<evidence type="ECO:0000313" key="2">
    <source>
        <dbReference type="EMBL" id="KAL1139418.1"/>
    </source>
</evidence>
<protein>
    <submittedName>
        <fullName evidence="2">Uncharacterized protein</fullName>
    </submittedName>
</protein>
<dbReference type="Proteomes" id="UP001558652">
    <property type="component" value="Unassembled WGS sequence"/>
</dbReference>